<dbReference type="PANTHER" id="PTHR30237:SF2">
    <property type="entry name" value="MUREIN TETRAPEPTIDE CARBOXYPEPTIDASE"/>
    <property type="match status" value="1"/>
</dbReference>
<evidence type="ECO:0000313" key="9">
    <source>
        <dbReference type="EMBL" id="MBA4541463.1"/>
    </source>
</evidence>
<reference evidence="9 10" key="1">
    <citation type="submission" date="2020-07" db="EMBL/GenBank/DDBJ databases">
        <authorList>
            <person name="Feng H."/>
        </authorList>
    </citation>
    <scope>NUCLEOTIDE SEQUENCE [LARGE SCALE GENOMIC DNA]</scope>
    <source>
        <strain evidence="10">s-11</strain>
    </source>
</reference>
<dbReference type="GO" id="GO:0004180">
    <property type="term" value="F:carboxypeptidase activity"/>
    <property type="evidence" value="ECO:0007669"/>
    <property type="project" value="UniProtKB-KW"/>
</dbReference>
<dbReference type="GO" id="GO:0008236">
    <property type="term" value="F:serine-type peptidase activity"/>
    <property type="evidence" value="ECO:0007669"/>
    <property type="project" value="UniProtKB-KW"/>
</dbReference>
<dbReference type="Gene3D" id="3.40.50.10740">
    <property type="entry name" value="Class I glutamine amidotransferase-like"/>
    <property type="match status" value="1"/>
</dbReference>
<evidence type="ECO:0000256" key="4">
    <source>
        <dbReference type="ARBA" id="ARBA00022801"/>
    </source>
</evidence>
<dbReference type="Pfam" id="PF17676">
    <property type="entry name" value="Peptidase_S66C"/>
    <property type="match status" value="1"/>
</dbReference>
<dbReference type="InterPro" id="IPR029062">
    <property type="entry name" value="Class_I_gatase-like"/>
</dbReference>
<evidence type="ECO:0000259" key="8">
    <source>
        <dbReference type="Pfam" id="PF17676"/>
    </source>
</evidence>
<dbReference type="InterPro" id="IPR040449">
    <property type="entry name" value="Peptidase_S66_N"/>
</dbReference>
<dbReference type="RefSeq" id="WP_033099375.1">
    <property type="nucleotide sequence ID" value="NZ_JACEIP010000001.1"/>
</dbReference>
<evidence type="ECO:0000256" key="1">
    <source>
        <dbReference type="ARBA" id="ARBA00010233"/>
    </source>
</evidence>
<dbReference type="InterPro" id="IPR027461">
    <property type="entry name" value="Carboxypeptidase_A_C_sf"/>
</dbReference>
<keyword evidence="10" id="KW-1185">Reference proteome</keyword>
<dbReference type="Proteomes" id="UP000530514">
    <property type="component" value="Unassembled WGS sequence"/>
</dbReference>
<dbReference type="CDD" id="cd07025">
    <property type="entry name" value="Peptidase_S66"/>
    <property type="match status" value="1"/>
</dbReference>
<dbReference type="InterPro" id="IPR040921">
    <property type="entry name" value="Peptidase_S66C"/>
</dbReference>
<feature type="active site" description="Charge relay system" evidence="6">
    <location>
        <position position="277"/>
    </location>
</feature>
<name>A0A7W1X7H5_9BACL</name>
<dbReference type="OrthoDB" id="9807329at2"/>
<evidence type="ECO:0000259" key="7">
    <source>
        <dbReference type="Pfam" id="PF02016"/>
    </source>
</evidence>
<comment type="caution">
    <text evidence="9">The sequence shown here is derived from an EMBL/GenBank/DDBJ whole genome shotgun (WGS) entry which is preliminary data.</text>
</comment>
<keyword evidence="4" id="KW-0378">Hydrolase</keyword>
<feature type="active site" description="Nucleophile" evidence="6">
    <location>
        <position position="108"/>
    </location>
</feature>
<dbReference type="PANTHER" id="PTHR30237">
    <property type="entry name" value="MURAMOYLTETRAPEPTIDE CARBOXYPEPTIDASE"/>
    <property type="match status" value="1"/>
</dbReference>
<sequence>MKAKCLQPGDTIGIIAPASPTDPVELEMSLEILAGFGYRVKPGRSLGERYGYLAGRDEIRAEDINRMFADPEVDAVFCLRGGYGTPRLLDLIDYEIIRANPKIFAGYSDITALHVAIYQRTGLVTFHGPMVFELAKRFDALSWHTLFTHLSRPCPVGGYLSSAESCPFTIVQGEAEGKLVGGNLSLLAALLGTPYEVDTRGHILFIEEIEEEPYRIDRMLTQLRLAGKLQQASGIVITECTDCEAADDAKSLTVRQVLEDILKPLGIPAFYGLKAGHTNVNLTLPVGVRAKMDAGGRWLQFQEAGVTC</sequence>
<dbReference type="EMBL" id="JACEIP010000001">
    <property type="protein sequence ID" value="MBA4541463.1"/>
    <property type="molecule type" value="Genomic_DNA"/>
</dbReference>
<protein>
    <submittedName>
        <fullName evidence="9">LD-carboxypeptidase</fullName>
    </submittedName>
</protein>
<dbReference type="Gene3D" id="3.50.30.60">
    <property type="entry name" value="LD-carboxypeptidase A C-terminal domain-like"/>
    <property type="match status" value="1"/>
</dbReference>
<dbReference type="SUPFAM" id="SSF52317">
    <property type="entry name" value="Class I glutamine amidotransferase-like"/>
    <property type="match status" value="1"/>
</dbReference>
<dbReference type="Pfam" id="PF02016">
    <property type="entry name" value="Peptidase_S66"/>
    <property type="match status" value="1"/>
</dbReference>
<keyword evidence="5" id="KW-0720">Serine protease</keyword>
<evidence type="ECO:0000256" key="6">
    <source>
        <dbReference type="PIRSR" id="PIRSR028757-1"/>
    </source>
</evidence>
<dbReference type="GO" id="GO:0006508">
    <property type="term" value="P:proteolysis"/>
    <property type="evidence" value="ECO:0007669"/>
    <property type="project" value="UniProtKB-KW"/>
</dbReference>
<accession>A0A7W1X7H5</accession>
<keyword evidence="2 9" id="KW-0121">Carboxypeptidase</keyword>
<feature type="domain" description="LD-carboxypeptidase C-terminal" evidence="8">
    <location>
        <begin position="176"/>
        <end position="292"/>
    </location>
</feature>
<keyword evidence="3" id="KW-0645">Protease</keyword>
<gene>
    <name evidence="9" type="ORF">H1164_00875</name>
</gene>
<evidence type="ECO:0000256" key="3">
    <source>
        <dbReference type="ARBA" id="ARBA00022670"/>
    </source>
</evidence>
<dbReference type="SUPFAM" id="SSF141986">
    <property type="entry name" value="LD-carboxypeptidase A C-terminal domain-like"/>
    <property type="match status" value="1"/>
</dbReference>
<dbReference type="InterPro" id="IPR003507">
    <property type="entry name" value="S66_fam"/>
</dbReference>
<evidence type="ECO:0000313" key="10">
    <source>
        <dbReference type="Proteomes" id="UP000530514"/>
    </source>
</evidence>
<organism evidence="9 10">
    <name type="scientific">Thermoactinomyces daqus</name>
    <dbReference type="NCBI Taxonomy" id="1329516"/>
    <lineage>
        <taxon>Bacteria</taxon>
        <taxon>Bacillati</taxon>
        <taxon>Bacillota</taxon>
        <taxon>Bacilli</taxon>
        <taxon>Bacillales</taxon>
        <taxon>Thermoactinomycetaceae</taxon>
        <taxon>Thermoactinomyces</taxon>
    </lineage>
</organism>
<dbReference type="InterPro" id="IPR027478">
    <property type="entry name" value="LdcA_N"/>
</dbReference>
<evidence type="ECO:0000256" key="2">
    <source>
        <dbReference type="ARBA" id="ARBA00022645"/>
    </source>
</evidence>
<dbReference type="AlphaFoldDB" id="A0A7W1X7H5"/>
<comment type="similarity">
    <text evidence="1">Belongs to the peptidase S66 family.</text>
</comment>
<evidence type="ECO:0000256" key="5">
    <source>
        <dbReference type="ARBA" id="ARBA00022825"/>
    </source>
</evidence>
<feature type="active site" description="Charge relay system" evidence="6">
    <location>
        <position position="207"/>
    </location>
</feature>
<feature type="domain" description="LD-carboxypeptidase N-terminal" evidence="7">
    <location>
        <begin position="12"/>
        <end position="128"/>
    </location>
</feature>
<dbReference type="PIRSF" id="PIRSF028757">
    <property type="entry name" value="LD-carboxypeptidase"/>
    <property type="match status" value="1"/>
</dbReference>
<proteinExistence type="inferred from homology"/>